<evidence type="ECO:0000256" key="1">
    <source>
        <dbReference type="SAM" id="SignalP"/>
    </source>
</evidence>
<feature type="signal peptide" evidence="1">
    <location>
        <begin position="1"/>
        <end position="19"/>
    </location>
</feature>
<dbReference type="Proteomes" id="UP001326715">
    <property type="component" value="Chromosome"/>
</dbReference>
<reference evidence="3 5" key="2">
    <citation type="submission" date="2023-11" db="EMBL/GenBank/DDBJ databases">
        <title>MicrobeMod: A computational toolkit for identifying prokaryotic methylation and restriction-modification with nanopore sequencing.</title>
        <authorList>
            <person name="Crits-Christoph A."/>
            <person name="Kang S.C."/>
            <person name="Lee H."/>
            <person name="Ostrov N."/>
        </authorList>
    </citation>
    <scope>NUCLEOTIDE SEQUENCE [LARGE SCALE GENOMIC DNA]</scope>
    <source>
        <strain evidence="3 5">ATCC 23090</strain>
    </source>
</reference>
<keyword evidence="1" id="KW-0732">Signal</keyword>
<evidence type="ECO:0000313" key="2">
    <source>
        <dbReference type="EMBL" id="SFW89597.1"/>
    </source>
</evidence>
<dbReference type="EMBL" id="CP140154">
    <property type="protein sequence ID" value="WQG90723.1"/>
    <property type="molecule type" value="Genomic_DNA"/>
</dbReference>
<accession>A0A1K1T0H6</accession>
<evidence type="ECO:0000313" key="4">
    <source>
        <dbReference type="Proteomes" id="UP000183788"/>
    </source>
</evidence>
<evidence type="ECO:0008006" key="6">
    <source>
        <dbReference type="Google" id="ProtNLM"/>
    </source>
</evidence>
<feature type="chain" id="PRO_5012769381" description="SnoaL-like domain-containing protein" evidence="1">
    <location>
        <begin position="20"/>
        <end position="197"/>
    </location>
</feature>
<gene>
    <name evidence="2" type="ORF">SAMN05661012_06454</name>
    <name evidence="3" type="ORF">SR876_04385</name>
</gene>
<evidence type="ECO:0000313" key="5">
    <source>
        <dbReference type="Proteomes" id="UP001326715"/>
    </source>
</evidence>
<organism evidence="2 4">
    <name type="scientific">Chitinophaga sancti</name>
    <dbReference type="NCBI Taxonomy" id="1004"/>
    <lineage>
        <taxon>Bacteria</taxon>
        <taxon>Pseudomonadati</taxon>
        <taxon>Bacteroidota</taxon>
        <taxon>Chitinophagia</taxon>
        <taxon>Chitinophagales</taxon>
        <taxon>Chitinophagaceae</taxon>
        <taxon>Chitinophaga</taxon>
    </lineage>
</organism>
<sequence>MKKLSIILLVAITVSNCFAQSSKYQGEQININNFHLVDFVGWNTNLEVLAHYHTDDVKVFGDGWQTVGLKSHESAMEKSIKEMPDAKVVQHTPNVASGNWTGVVGRSPQFNMATIVKWKNKKIDYEYLFYKQLSATEAAAISPSVKPIVTFTSPNDKALTLAVNVQPGWTCIMEEIKGKRTAFFIKINHSCPGKIKV</sequence>
<dbReference type="OrthoDB" id="9787933at2"/>
<proteinExistence type="predicted"/>
<keyword evidence="5" id="KW-1185">Reference proteome</keyword>
<dbReference type="Proteomes" id="UP000183788">
    <property type="component" value="Unassembled WGS sequence"/>
</dbReference>
<dbReference type="RefSeq" id="WP_072366339.1">
    <property type="nucleotide sequence ID" value="NZ_CP139972.1"/>
</dbReference>
<name>A0A1K1T0H6_9BACT</name>
<protein>
    <recommendedName>
        <fullName evidence="6">SnoaL-like domain-containing protein</fullName>
    </recommendedName>
</protein>
<evidence type="ECO:0000313" key="3">
    <source>
        <dbReference type="EMBL" id="WQG90723.1"/>
    </source>
</evidence>
<reference evidence="2 4" key="1">
    <citation type="submission" date="2016-11" db="EMBL/GenBank/DDBJ databases">
        <authorList>
            <person name="Jaros S."/>
            <person name="Januszkiewicz K."/>
            <person name="Wedrychowicz H."/>
        </authorList>
    </citation>
    <scope>NUCLEOTIDE SEQUENCE [LARGE SCALE GENOMIC DNA]</scope>
    <source>
        <strain evidence="2 4">DSM 784</strain>
    </source>
</reference>
<dbReference type="AlphaFoldDB" id="A0A1K1T0H6"/>
<dbReference type="EMBL" id="FPIZ01000042">
    <property type="protein sequence ID" value="SFW89597.1"/>
    <property type="molecule type" value="Genomic_DNA"/>
</dbReference>